<name>A0A9I9EHG0_CUCME</name>
<evidence type="ECO:0000313" key="1">
    <source>
        <dbReference type="EnsemblPlants" id="MELO3C033813.2.1"/>
    </source>
</evidence>
<dbReference type="EnsemblPlants" id="MELO3C033813.2.1">
    <property type="protein sequence ID" value="MELO3C033813.2.1"/>
    <property type="gene ID" value="MELO3C033813.2"/>
</dbReference>
<proteinExistence type="predicted"/>
<dbReference type="Gramene" id="MELO3C033813.2.1">
    <property type="protein sequence ID" value="MELO3C033813.2.1"/>
    <property type="gene ID" value="MELO3C033813.2"/>
</dbReference>
<organism evidence="1">
    <name type="scientific">Cucumis melo</name>
    <name type="common">Muskmelon</name>
    <dbReference type="NCBI Taxonomy" id="3656"/>
    <lineage>
        <taxon>Eukaryota</taxon>
        <taxon>Viridiplantae</taxon>
        <taxon>Streptophyta</taxon>
        <taxon>Embryophyta</taxon>
        <taxon>Tracheophyta</taxon>
        <taxon>Spermatophyta</taxon>
        <taxon>Magnoliopsida</taxon>
        <taxon>eudicotyledons</taxon>
        <taxon>Gunneridae</taxon>
        <taxon>Pentapetalae</taxon>
        <taxon>rosids</taxon>
        <taxon>fabids</taxon>
        <taxon>Cucurbitales</taxon>
        <taxon>Cucurbitaceae</taxon>
        <taxon>Benincaseae</taxon>
        <taxon>Cucumis</taxon>
    </lineage>
</organism>
<reference evidence="1" key="1">
    <citation type="submission" date="2023-03" db="UniProtKB">
        <authorList>
            <consortium name="EnsemblPlants"/>
        </authorList>
    </citation>
    <scope>IDENTIFICATION</scope>
</reference>
<protein>
    <submittedName>
        <fullName evidence="1">Uncharacterized protein</fullName>
    </submittedName>
</protein>
<accession>A0A9I9EHG0</accession>
<sequence length="84" mass="9703">MDATRSVVSTNEVRAAQHRWPNKPSISGVSLVVVLARDFQEEKKFWTKEEVENYKASLMNELHCSFGYQSCYWLPLAFYLKVSG</sequence>
<dbReference type="AlphaFoldDB" id="A0A9I9EHG0"/>